<evidence type="ECO:0000256" key="2">
    <source>
        <dbReference type="ARBA" id="ARBA00022670"/>
    </source>
</evidence>
<comment type="caution">
    <text evidence="12">The sequence shown here is derived from an EMBL/GenBank/DDBJ whole genome shotgun (WGS) entry which is preliminary data.</text>
</comment>
<evidence type="ECO:0000256" key="5">
    <source>
        <dbReference type="ARBA" id="ARBA00022833"/>
    </source>
</evidence>
<accession>A0A356LHC3</accession>
<dbReference type="Gene3D" id="1.10.1370.10">
    <property type="entry name" value="Neurolysin, domain 3"/>
    <property type="match status" value="1"/>
</dbReference>
<dbReference type="InterPro" id="IPR024077">
    <property type="entry name" value="Neurolysin/TOP_dom2"/>
</dbReference>
<evidence type="ECO:0000313" key="13">
    <source>
        <dbReference type="Proteomes" id="UP000264036"/>
    </source>
</evidence>
<dbReference type="GO" id="GO:0005829">
    <property type="term" value="C:cytosol"/>
    <property type="evidence" value="ECO:0007669"/>
    <property type="project" value="UniProtKB-ARBA"/>
</dbReference>
<evidence type="ECO:0000256" key="8">
    <source>
        <dbReference type="ARBA" id="ARBA00026100"/>
    </source>
</evidence>
<keyword evidence="6 9" id="KW-0482">Metalloprotease</keyword>
<keyword evidence="2 9" id="KW-0645">Protease</keyword>
<sequence>MTQTQVVQTIATTGNPLLAPISDLIDYASIKPEHIAPAIELLLTETRQGIEALVSDSTQPGWDNFIDPMEALSSRLWRAWSVAGHLNAVINTAALRDAYNGMLPVITEFSTWIGLNRDLFERYLAVSKSAEFASYTPTRKRIIELALRDFRLSGVELEGEKRQRYAQLNEDIALTSQKFSENALDAMDNWHYQVHDAAMLDGLPQDVIDAAAQAASEAAVQTAEAEGADGSDSANAADQPAQAGWRFTLKMPSYLPVMQYAKSATLREALYRGYATLASELGEPQYDNSPVIEKLLDLRLEDAHLLGFANFAQMRLQTRMAQSADQVIAFLRDLAAKARPFAQQDVATLREFAATELGMATLEPWDYTYVSEQLRQARYAYSDEEVRQYLSEANVMSGLFGVIKTLFNIDLVPFDAPVWHTDVRVFEVQEQGRVIGHLYTDLYARKGKQSGAWVDSERSRHITSTLSIMPVVYLNCNFSRPQGTKPALLTHDDVITLFHETGHALHALLSKVDEPAASPFASVEWDAIELPSQFMENFVWEWPVMRSMAAHWETGKQMDRDLFERLLSARNFQSGMQMVRQIEFSLFDMLIHTRAEPTAIETVMQILNQVRQEVAVIMPPSWNRFAHNFSHLFAGGYGAGYYSYKWAEVLSADAYSLFEEHADSDRGTLNPQIGQSFKEQILAVGGSRPAAESFEAFRGRSPSPAALLRHSGLVAEAAA</sequence>
<comment type="cofactor">
    <cofactor evidence="9">
        <name>Zn(2+)</name>
        <dbReference type="ChEBI" id="CHEBI:29105"/>
    </cofactor>
    <text evidence="9">Binds 1 zinc ion.</text>
</comment>
<dbReference type="GO" id="GO:0046872">
    <property type="term" value="F:metal ion binding"/>
    <property type="evidence" value="ECO:0007669"/>
    <property type="project" value="UniProtKB-UniRule"/>
</dbReference>
<feature type="domain" description="Peptidase M3A/M3B catalytic" evidence="10">
    <location>
        <begin position="257"/>
        <end position="712"/>
    </location>
</feature>
<dbReference type="AlphaFoldDB" id="A0A356LHC3"/>
<keyword evidence="3 9" id="KW-0479">Metal-binding</keyword>
<proteinExistence type="inferred from homology"/>
<dbReference type="Gene3D" id="3.40.390.10">
    <property type="entry name" value="Collagenase (Catalytic Domain)"/>
    <property type="match status" value="1"/>
</dbReference>
<evidence type="ECO:0000256" key="3">
    <source>
        <dbReference type="ARBA" id="ARBA00022723"/>
    </source>
</evidence>
<keyword evidence="4 9" id="KW-0378">Hydrolase</keyword>
<dbReference type="InterPro" id="IPR024079">
    <property type="entry name" value="MetalloPept_cat_dom_sf"/>
</dbReference>
<feature type="domain" description="Oligopeptidase A N-terminal" evidence="11">
    <location>
        <begin position="41"/>
        <end position="162"/>
    </location>
</feature>
<comment type="catalytic activity">
    <reaction evidence="7">
        <text>Hydrolysis of oligopeptides, with broad specificity. Gly or Ala commonly occur as P1 or P1' residues, but more distant residues are also important, as is shown by the fact that Z-Gly-Pro-Gly-|-Gly-Pro-Ala is cleaved, but not Z-(Gly)(5).</text>
        <dbReference type="EC" id="3.4.24.70"/>
    </reaction>
</comment>
<dbReference type="InterPro" id="IPR024080">
    <property type="entry name" value="Neurolysin/TOP_N"/>
</dbReference>
<dbReference type="PANTHER" id="PTHR43660">
    <property type="entry name" value="DIPEPTIDYL CARBOXYPEPTIDASE"/>
    <property type="match status" value="1"/>
</dbReference>
<evidence type="ECO:0000256" key="7">
    <source>
        <dbReference type="ARBA" id="ARBA00024603"/>
    </source>
</evidence>
<gene>
    <name evidence="12" type="ORF">DD666_13005</name>
</gene>
<comment type="similarity">
    <text evidence="1 9">Belongs to the peptidase M3 family.</text>
</comment>
<reference evidence="12 13" key="1">
    <citation type="journal article" date="2018" name="Nat. Biotechnol.">
        <title>A standardized bacterial taxonomy based on genome phylogeny substantially revises the tree of life.</title>
        <authorList>
            <person name="Parks D.H."/>
            <person name="Chuvochina M."/>
            <person name="Waite D.W."/>
            <person name="Rinke C."/>
            <person name="Skarshewski A."/>
            <person name="Chaumeil P.A."/>
            <person name="Hugenholtz P."/>
        </authorList>
    </citation>
    <scope>NUCLEOTIDE SEQUENCE [LARGE SCALE GENOMIC DNA]</scope>
    <source>
        <strain evidence="12">UBA10707</strain>
    </source>
</reference>
<protein>
    <recommendedName>
        <fullName evidence="8">oligopeptidase A</fullName>
        <ecNumber evidence="8">3.4.24.70</ecNumber>
    </recommendedName>
</protein>
<dbReference type="EMBL" id="DOEK01000029">
    <property type="protein sequence ID" value="HBP30324.1"/>
    <property type="molecule type" value="Genomic_DNA"/>
</dbReference>
<evidence type="ECO:0000256" key="1">
    <source>
        <dbReference type="ARBA" id="ARBA00006040"/>
    </source>
</evidence>
<evidence type="ECO:0000256" key="9">
    <source>
        <dbReference type="RuleBase" id="RU003435"/>
    </source>
</evidence>
<evidence type="ECO:0000256" key="6">
    <source>
        <dbReference type="ARBA" id="ARBA00023049"/>
    </source>
</evidence>
<dbReference type="InterPro" id="IPR045666">
    <property type="entry name" value="OpdA_N"/>
</dbReference>
<dbReference type="Proteomes" id="UP000264036">
    <property type="component" value="Unassembled WGS sequence"/>
</dbReference>
<evidence type="ECO:0000256" key="4">
    <source>
        <dbReference type="ARBA" id="ARBA00022801"/>
    </source>
</evidence>
<dbReference type="FunFam" id="3.40.390.10:FF:000009">
    <property type="entry name" value="Oligopeptidase A"/>
    <property type="match status" value="1"/>
</dbReference>
<dbReference type="Pfam" id="PF01432">
    <property type="entry name" value="Peptidase_M3"/>
    <property type="match status" value="1"/>
</dbReference>
<dbReference type="CDD" id="cd06456">
    <property type="entry name" value="M3A_DCP"/>
    <property type="match status" value="1"/>
</dbReference>
<dbReference type="GO" id="GO:0004222">
    <property type="term" value="F:metalloendopeptidase activity"/>
    <property type="evidence" value="ECO:0007669"/>
    <property type="project" value="UniProtKB-EC"/>
</dbReference>
<dbReference type="InterPro" id="IPR045090">
    <property type="entry name" value="Pept_M3A_M3B"/>
</dbReference>
<keyword evidence="5 9" id="KW-0862">Zinc</keyword>
<evidence type="ECO:0000259" key="10">
    <source>
        <dbReference type="Pfam" id="PF01432"/>
    </source>
</evidence>
<dbReference type="InterPro" id="IPR034005">
    <property type="entry name" value="M3A_DCP"/>
</dbReference>
<dbReference type="Pfam" id="PF19310">
    <property type="entry name" value="TOP_N"/>
    <property type="match status" value="1"/>
</dbReference>
<evidence type="ECO:0000313" key="12">
    <source>
        <dbReference type="EMBL" id="HBP30324.1"/>
    </source>
</evidence>
<dbReference type="SUPFAM" id="SSF55486">
    <property type="entry name" value="Metalloproteases ('zincins'), catalytic domain"/>
    <property type="match status" value="1"/>
</dbReference>
<organism evidence="12 13">
    <name type="scientific">Advenella kashmirensis</name>
    <dbReference type="NCBI Taxonomy" id="310575"/>
    <lineage>
        <taxon>Bacteria</taxon>
        <taxon>Pseudomonadati</taxon>
        <taxon>Pseudomonadota</taxon>
        <taxon>Betaproteobacteria</taxon>
        <taxon>Burkholderiales</taxon>
        <taxon>Alcaligenaceae</taxon>
    </lineage>
</organism>
<dbReference type="EC" id="3.4.24.70" evidence="8"/>
<dbReference type="InterPro" id="IPR001567">
    <property type="entry name" value="Pept_M3A_M3B_dom"/>
</dbReference>
<dbReference type="GO" id="GO:0006508">
    <property type="term" value="P:proteolysis"/>
    <property type="evidence" value="ECO:0007669"/>
    <property type="project" value="UniProtKB-KW"/>
</dbReference>
<evidence type="ECO:0000259" key="11">
    <source>
        <dbReference type="Pfam" id="PF19310"/>
    </source>
</evidence>
<name>A0A356LHC3_9BURK</name>
<dbReference type="Gene3D" id="1.20.1050.40">
    <property type="entry name" value="Endopeptidase. Chain P, domain 1"/>
    <property type="match status" value="1"/>
</dbReference>
<dbReference type="PANTHER" id="PTHR43660:SF1">
    <property type="entry name" value="DIPEPTIDYL CARBOXYPEPTIDASE"/>
    <property type="match status" value="1"/>
</dbReference>